<protein>
    <submittedName>
        <fullName evidence="2">Uncharacterized protein</fullName>
    </submittedName>
</protein>
<organism evidence="2 3">
    <name type="scientific">Moniliophthora roreri</name>
    <name type="common">Frosty pod rot fungus</name>
    <name type="synonym">Monilia roreri</name>
    <dbReference type="NCBI Taxonomy" id="221103"/>
    <lineage>
        <taxon>Eukaryota</taxon>
        <taxon>Fungi</taxon>
        <taxon>Dikarya</taxon>
        <taxon>Basidiomycota</taxon>
        <taxon>Agaricomycotina</taxon>
        <taxon>Agaricomycetes</taxon>
        <taxon>Agaricomycetidae</taxon>
        <taxon>Agaricales</taxon>
        <taxon>Marasmiineae</taxon>
        <taxon>Marasmiaceae</taxon>
        <taxon>Moniliophthora</taxon>
    </lineage>
</organism>
<comment type="caution">
    <text evidence="2">The sequence shown here is derived from an EMBL/GenBank/DDBJ whole genome shotgun (WGS) entry which is preliminary data.</text>
</comment>
<evidence type="ECO:0000313" key="1">
    <source>
        <dbReference type="EMBL" id="KTB28464.1"/>
    </source>
</evidence>
<dbReference type="Proteomes" id="UP000054988">
    <property type="component" value="Unassembled WGS sequence"/>
</dbReference>
<sequence>MLAVFMNI</sequence>
<reference evidence="2 3" key="1">
    <citation type="submission" date="2015-12" db="EMBL/GenBank/DDBJ databases">
        <title>Draft genome sequence of Moniliophthora roreri, the causal agent of frosty pod rot of cacao.</title>
        <authorList>
            <person name="Aime M.C."/>
            <person name="Diaz-Valderrama J.R."/>
            <person name="Kijpornyongpan T."/>
            <person name="Phillips-Mora W."/>
        </authorList>
    </citation>
    <scope>NUCLEOTIDE SEQUENCE [LARGE SCALE GENOMIC DNA]</scope>
    <source>
        <strain evidence="2 3">MCA 2952</strain>
    </source>
</reference>
<gene>
    <name evidence="1" type="ORF">WG66_18961</name>
    <name evidence="2" type="ORF">WG66_5875</name>
</gene>
<dbReference type="EMBL" id="LATX01002474">
    <property type="protein sequence ID" value="KTB28464.1"/>
    <property type="molecule type" value="Genomic_DNA"/>
</dbReference>
<accession>A0A0W0FZ49</accession>
<evidence type="ECO:0000313" key="3">
    <source>
        <dbReference type="Proteomes" id="UP000054988"/>
    </source>
</evidence>
<dbReference type="EMBL" id="LATX01001442">
    <property type="protein sequence ID" value="KTB41550.1"/>
    <property type="molecule type" value="Genomic_DNA"/>
</dbReference>
<name>A0A0W0FZ49_MONRR</name>
<proteinExistence type="predicted"/>
<evidence type="ECO:0000313" key="2">
    <source>
        <dbReference type="EMBL" id="KTB41550.1"/>
    </source>
</evidence>